<keyword evidence="2" id="KW-1185">Reference proteome</keyword>
<evidence type="ECO:0000313" key="2">
    <source>
        <dbReference type="Proteomes" id="UP001214441"/>
    </source>
</evidence>
<sequence length="44" mass="5017">MTARRCAHTDALYGRCVRHLYDHDGECLHEHQPPDGEQQAGEGR</sequence>
<organism evidence="1 2">
    <name type="scientific">Streptomyces iconiensis</name>
    <dbReference type="NCBI Taxonomy" id="1384038"/>
    <lineage>
        <taxon>Bacteria</taxon>
        <taxon>Bacillati</taxon>
        <taxon>Actinomycetota</taxon>
        <taxon>Actinomycetes</taxon>
        <taxon>Kitasatosporales</taxon>
        <taxon>Streptomycetaceae</taxon>
        <taxon>Streptomyces</taxon>
    </lineage>
</organism>
<evidence type="ECO:0000313" key="1">
    <source>
        <dbReference type="EMBL" id="MDJ1137904.1"/>
    </source>
</evidence>
<reference evidence="1 2" key="1">
    <citation type="submission" date="2023-05" db="EMBL/GenBank/DDBJ databases">
        <title>Streptantibioticus silvisoli sp. nov., acidotolerant actinomycetes 1 from pine litter.</title>
        <authorList>
            <person name="Swiecimska M."/>
            <person name="Golinska P."/>
            <person name="Sangal V."/>
            <person name="Wachnowicz B."/>
            <person name="Goodfellow M."/>
        </authorList>
    </citation>
    <scope>NUCLEOTIDE SEQUENCE [LARGE SCALE GENOMIC DNA]</scope>
    <source>
        <strain evidence="1 2">DSM 42109</strain>
    </source>
</reference>
<comment type="caution">
    <text evidence="1">The sequence shown here is derived from an EMBL/GenBank/DDBJ whole genome shotgun (WGS) entry which is preliminary data.</text>
</comment>
<gene>
    <name evidence="1" type="ORF">NMN56_039305</name>
</gene>
<proteinExistence type="predicted"/>
<dbReference type="RefSeq" id="WP_274038996.1">
    <property type="nucleotide sequence ID" value="NZ_JANCPR020000069.1"/>
</dbReference>
<protein>
    <submittedName>
        <fullName evidence="1">Uncharacterized protein</fullName>
    </submittedName>
</protein>
<accession>A0ABT7AA80</accession>
<dbReference type="EMBL" id="JANCPR020000069">
    <property type="protein sequence ID" value="MDJ1137904.1"/>
    <property type="molecule type" value="Genomic_DNA"/>
</dbReference>
<dbReference type="Proteomes" id="UP001214441">
    <property type="component" value="Unassembled WGS sequence"/>
</dbReference>
<name>A0ABT7AA80_9ACTN</name>